<dbReference type="Proteomes" id="UP000184038">
    <property type="component" value="Unassembled WGS sequence"/>
</dbReference>
<name>A0A1M7KCY4_9FIRM</name>
<dbReference type="RefSeq" id="WP_073288505.1">
    <property type="nucleotide sequence ID" value="NZ_FRCP01000013.1"/>
</dbReference>
<evidence type="ECO:0000313" key="2">
    <source>
        <dbReference type="Proteomes" id="UP000184038"/>
    </source>
</evidence>
<dbReference type="EMBL" id="FRCP01000013">
    <property type="protein sequence ID" value="SHM63103.1"/>
    <property type="molecule type" value="Genomic_DNA"/>
</dbReference>
<evidence type="ECO:0000313" key="1">
    <source>
        <dbReference type="EMBL" id="SHM63103.1"/>
    </source>
</evidence>
<keyword evidence="2" id="KW-1185">Reference proteome</keyword>
<organism evidence="1 2">
    <name type="scientific">Anaerosporobacter mobilis DSM 15930</name>
    <dbReference type="NCBI Taxonomy" id="1120996"/>
    <lineage>
        <taxon>Bacteria</taxon>
        <taxon>Bacillati</taxon>
        <taxon>Bacillota</taxon>
        <taxon>Clostridia</taxon>
        <taxon>Lachnospirales</taxon>
        <taxon>Lachnospiraceae</taxon>
        <taxon>Anaerosporobacter</taxon>
    </lineage>
</organism>
<dbReference type="AlphaFoldDB" id="A0A1M7KCY4"/>
<reference evidence="1 2" key="1">
    <citation type="submission" date="2016-11" db="EMBL/GenBank/DDBJ databases">
        <authorList>
            <person name="Jaros S."/>
            <person name="Januszkiewicz K."/>
            <person name="Wedrychowicz H."/>
        </authorList>
    </citation>
    <scope>NUCLEOTIDE SEQUENCE [LARGE SCALE GENOMIC DNA]</scope>
    <source>
        <strain evidence="1 2">DSM 15930</strain>
    </source>
</reference>
<accession>A0A1M7KCY4</accession>
<dbReference type="STRING" id="1120996.SAMN02746066_02676"/>
<proteinExistence type="predicted"/>
<sequence>MSDFTKLNIDDFNPIYEQIIRYVKKTFISRALVLDIGKLVTDYKEQELEEGELLDYLRTTSR</sequence>
<protein>
    <submittedName>
        <fullName evidence="1">Uncharacterized protein</fullName>
    </submittedName>
</protein>
<gene>
    <name evidence="1" type="ORF">SAMN02746066_02676</name>
</gene>